<evidence type="ECO:0000313" key="3">
    <source>
        <dbReference type="Proteomes" id="UP000198916"/>
    </source>
</evidence>
<evidence type="ECO:0000313" key="2">
    <source>
        <dbReference type="EMBL" id="SEL27920.1"/>
    </source>
</evidence>
<protein>
    <submittedName>
        <fullName evidence="2">Uncharacterized protein</fullName>
    </submittedName>
</protein>
<dbReference type="PROSITE" id="PS51257">
    <property type="entry name" value="PROKAR_LIPOPROTEIN"/>
    <property type="match status" value="1"/>
</dbReference>
<proteinExistence type="predicted"/>
<dbReference type="OrthoDB" id="9907918at2"/>
<evidence type="ECO:0000256" key="1">
    <source>
        <dbReference type="SAM" id="SignalP"/>
    </source>
</evidence>
<feature type="signal peptide" evidence="1">
    <location>
        <begin position="1"/>
        <end position="19"/>
    </location>
</feature>
<dbReference type="Proteomes" id="UP000198916">
    <property type="component" value="Unassembled WGS sequence"/>
</dbReference>
<keyword evidence="1" id="KW-0732">Signal</keyword>
<accession>A0A1H7NWF0</accession>
<gene>
    <name evidence="2" type="ORF">SAMN05421740_104128</name>
</gene>
<feature type="chain" id="PRO_5011468446" evidence="1">
    <location>
        <begin position="20"/>
        <end position="63"/>
    </location>
</feature>
<keyword evidence="3" id="KW-1185">Reference proteome</keyword>
<name>A0A1H7NWF0_9SPHI</name>
<dbReference type="RefSeq" id="WP_143053870.1">
    <property type="nucleotide sequence ID" value="NZ_FNZR01000004.1"/>
</dbReference>
<organism evidence="2 3">
    <name type="scientific">Parapedobacter koreensis</name>
    <dbReference type="NCBI Taxonomy" id="332977"/>
    <lineage>
        <taxon>Bacteria</taxon>
        <taxon>Pseudomonadati</taxon>
        <taxon>Bacteroidota</taxon>
        <taxon>Sphingobacteriia</taxon>
        <taxon>Sphingobacteriales</taxon>
        <taxon>Sphingobacteriaceae</taxon>
        <taxon>Parapedobacter</taxon>
    </lineage>
</organism>
<dbReference type="STRING" id="332977.SAMN05421740_104128"/>
<dbReference type="EMBL" id="FNZR01000004">
    <property type="protein sequence ID" value="SEL27920.1"/>
    <property type="molecule type" value="Genomic_DNA"/>
</dbReference>
<reference evidence="3" key="1">
    <citation type="submission" date="2016-10" db="EMBL/GenBank/DDBJ databases">
        <authorList>
            <person name="Varghese N."/>
            <person name="Submissions S."/>
        </authorList>
    </citation>
    <scope>NUCLEOTIDE SEQUENCE [LARGE SCALE GENOMIC DNA]</scope>
    <source>
        <strain evidence="3">Jip14</strain>
    </source>
</reference>
<dbReference type="AlphaFoldDB" id="A0A1H7NWF0"/>
<sequence>MKMFRLLLACGLLIGIASCGNPRENENDTDGADSLFIDSAANDSATWGDTTATSDSLASPSFP</sequence>